<keyword evidence="3" id="KW-1185">Reference proteome</keyword>
<evidence type="ECO:0000256" key="1">
    <source>
        <dbReference type="SAM" id="MobiDB-lite"/>
    </source>
</evidence>
<sequence length="47" mass="5110">METEETTVSSRGRVTSPVDIRQRPDTGAGDRLRRSLGEAGSLRVPIV</sequence>
<evidence type="ECO:0000313" key="2">
    <source>
        <dbReference type="EMBL" id="MDS0260674.1"/>
    </source>
</evidence>
<dbReference type="RefSeq" id="WP_310920403.1">
    <property type="nucleotide sequence ID" value="NZ_JAMQON010000004.1"/>
</dbReference>
<evidence type="ECO:0008006" key="4">
    <source>
        <dbReference type="Google" id="ProtNLM"/>
    </source>
</evidence>
<protein>
    <recommendedName>
        <fullName evidence="4">3-deoxy-7-phosphoheptulonate synthase</fullName>
    </recommendedName>
</protein>
<reference evidence="2 3" key="1">
    <citation type="submission" date="2022-06" db="EMBL/GenBank/DDBJ databases">
        <title>Haloarcula sp. a new haloarchaeum isolate from saline soil.</title>
        <authorList>
            <person name="Strakova D."/>
            <person name="Galisteo C."/>
            <person name="Sanchez-Porro C."/>
            <person name="Ventosa A."/>
        </authorList>
    </citation>
    <scope>NUCLEOTIDE SEQUENCE [LARGE SCALE GENOMIC DNA]</scope>
    <source>
        <strain evidence="2 3">S1CR25-12</strain>
    </source>
</reference>
<dbReference type="EMBL" id="JAMQON010000004">
    <property type="protein sequence ID" value="MDS0260674.1"/>
    <property type="molecule type" value="Genomic_DNA"/>
</dbReference>
<proteinExistence type="predicted"/>
<accession>A0ABU2FEJ5</accession>
<feature type="region of interest" description="Disordered" evidence="1">
    <location>
        <begin position="1"/>
        <end position="47"/>
    </location>
</feature>
<name>A0ABU2FEJ5_9EURY</name>
<feature type="compositionally biased region" description="Basic and acidic residues" evidence="1">
    <location>
        <begin position="20"/>
        <end position="36"/>
    </location>
</feature>
<gene>
    <name evidence="2" type="ORF">NDI56_14805</name>
</gene>
<feature type="compositionally biased region" description="Polar residues" evidence="1">
    <location>
        <begin position="1"/>
        <end position="13"/>
    </location>
</feature>
<evidence type="ECO:0000313" key="3">
    <source>
        <dbReference type="Proteomes" id="UP001259659"/>
    </source>
</evidence>
<comment type="caution">
    <text evidence="2">The sequence shown here is derived from an EMBL/GenBank/DDBJ whole genome shotgun (WGS) entry which is preliminary data.</text>
</comment>
<organism evidence="2 3">
    <name type="scientific">Haloarcula saliterrae</name>
    <dbReference type="NCBI Taxonomy" id="2950534"/>
    <lineage>
        <taxon>Archaea</taxon>
        <taxon>Methanobacteriati</taxon>
        <taxon>Methanobacteriota</taxon>
        <taxon>Stenosarchaea group</taxon>
        <taxon>Halobacteria</taxon>
        <taxon>Halobacteriales</taxon>
        <taxon>Haloarculaceae</taxon>
        <taxon>Haloarcula</taxon>
    </lineage>
</organism>
<dbReference type="Proteomes" id="UP001259659">
    <property type="component" value="Unassembled WGS sequence"/>
</dbReference>